<dbReference type="GO" id="GO:0032549">
    <property type="term" value="F:ribonucleoside binding"/>
    <property type="evidence" value="ECO:0007669"/>
    <property type="project" value="InterPro"/>
</dbReference>
<reference evidence="8" key="1">
    <citation type="submission" date="2017-07" db="EMBL/GenBank/DDBJ databases">
        <title>Taro Niue Genome Assembly and Annotation.</title>
        <authorList>
            <person name="Atibalentja N."/>
            <person name="Keating K."/>
            <person name="Fields C.J."/>
        </authorList>
    </citation>
    <scope>NUCLEOTIDE SEQUENCE</scope>
    <source>
        <strain evidence="8">Niue_2</strain>
        <tissue evidence="8">Leaf</tissue>
    </source>
</reference>
<gene>
    <name evidence="8" type="ORF">Taro_043555</name>
</gene>
<dbReference type="Proteomes" id="UP000652761">
    <property type="component" value="Unassembled WGS sequence"/>
</dbReference>
<dbReference type="GO" id="GO:0000428">
    <property type="term" value="C:DNA-directed RNA polymerase complex"/>
    <property type="evidence" value="ECO:0007669"/>
    <property type="project" value="UniProtKB-KW"/>
</dbReference>
<evidence type="ECO:0000313" key="9">
    <source>
        <dbReference type="Proteomes" id="UP000652761"/>
    </source>
</evidence>
<feature type="domain" description="RNA polymerase Rpb2" evidence="7">
    <location>
        <begin position="1"/>
        <end position="91"/>
    </location>
</feature>
<dbReference type="GO" id="GO:0006351">
    <property type="term" value="P:DNA-templated transcription"/>
    <property type="evidence" value="ECO:0007669"/>
    <property type="project" value="InterPro"/>
</dbReference>
<evidence type="ECO:0000256" key="5">
    <source>
        <dbReference type="ARBA" id="ARBA00022695"/>
    </source>
</evidence>
<comment type="similarity">
    <text evidence="1">Belongs to the RNA polymerase beta chain family.</text>
</comment>
<dbReference type="Gene3D" id="3.90.1800.10">
    <property type="entry name" value="RNA polymerase alpha subunit dimerisation domain"/>
    <property type="match status" value="1"/>
</dbReference>
<evidence type="ECO:0000256" key="2">
    <source>
        <dbReference type="ARBA" id="ARBA00012418"/>
    </source>
</evidence>
<evidence type="ECO:0000256" key="6">
    <source>
        <dbReference type="ARBA" id="ARBA00023163"/>
    </source>
</evidence>
<proteinExistence type="inferred from homology"/>
<comment type="caution">
    <text evidence="8">The sequence shown here is derived from an EMBL/GenBank/DDBJ whole genome shotgun (WGS) entry which is preliminary data.</text>
</comment>
<dbReference type="InterPro" id="IPR007641">
    <property type="entry name" value="RNA_pol_Rpb2_7"/>
</dbReference>
<dbReference type="SUPFAM" id="SSF64484">
    <property type="entry name" value="beta and beta-prime subunits of DNA dependent RNA-polymerase"/>
    <property type="match status" value="1"/>
</dbReference>
<dbReference type="AlphaFoldDB" id="A0A843WW35"/>
<keyword evidence="3" id="KW-0240">DNA-directed RNA polymerase</keyword>
<evidence type="ECO:0000256" key="4">
    <source>
        <dbReference type="ARBA" id="ARBA00022679"/>
    </source>
</evidence>
<dbReference type="Pfam" id="PF04560">
    <property type="entry name" value="RNA_pol_Rpb2_7"/>
    <property type="match status" value="1"/>
</dbReference>
<keyword evidence="4" id="KW-0808">Transferase</keyword>
<evidence type="ECO:0000313" key="8">
    <source>
        <dbReference type="EMBL" id="MQM10658.1"/>
    </source>
</evidence>
<dbReference type="EC" id="2.7.7.6" evidence="2"/>
<dbReference type="GO" id="GO:0003677">
    <property type="term" value="F:DNA binding"/>
    <property type="evidence" value="ECO:0007669"/>
    <property type="project" value="InterPro"/>
</dbReference>
<name>A0A843WW35_COLES</name>
<organism evidence="8 9">
    <name type="scientific">Colocasia esculenta</name>
    <name type="common">Wild taro</name>
    <name type="synonym">Arum esculentum</name>
    <dbReference type="NCBI Taxonomy" id="4460"/>
    <lineage>
        <taxon>Eukaryota</taxon>
        <taxon>Viridiplantae</taxon>
        <taxon>Streptophyta</taxon>
        <taxon>Embryophyta</taxon>
        <taxon>Tracheophyta</taxon>
        <taxon>Spermatophyta</taxon>
        <taxon>Magnoliopsida</taxon>
        <taxon>Liliopsida</taxon>
        <taxon>Araceae</taxon>
        <taxon>Aroideae</taxon>
        <taxon>Colocasieae</taxon>
        <taxon>Colocasia</taxon>
    </lineage>
</organism>
<evidence type="ECO:0000259" key="7">
    <source>
        <dbReference type="Pfam" id="PF04560"/>
    </source>
</evidence>
<evidence type="ECO:0000256" key="1">
    <source>
        <dbReference type="ARBA" id="ARBA00006835"/>
    </source>
</evidence>
<dbReference type="InterPro" id="IPR015712">
    <property type="entry name" value="DNA-dir_RNA_pol_su2"/>
</dbReference>
<keyword evidence="9" id="KW-1185">Reference proteome</keyword>
<evidence type="ECO:0000256" key="3">
    <source>
        <dbReference type="ARBA" id="ARBA00022478"/>
    </source>
</evidence>
<protein>
    <recommendedName>
        <fullName evidence="2">DNA-directed RNA polymerase</fullName>
        <ecNumber evidence="2">2.7.7.6</ecNumber>
    </recommendedName>
</protein>
<dbReference type="GO" id="GO:0003899">
    <property type="term" value="F:DNA-directed RNA polymerase activity"/>
    <property type="evidence" value="ECO:0007669"/>
    <property type="project" value="UniProtKB-EC"/>
</dbReference>
<sequence length="134" mass="14983">MERNYLLAYGAAANLHERLFTLSDSSQMHICQTCTRVANVIQRPVPGGKKVRGPYCPFCQSSENIVKISVPYGAKLLYQELFSMEICLKFKIEATALSVALLTRQPDESRSDLERAIAKGRILMATKDSVTTRL</sequence>
<keyword evidence="6" id="KW-0804">Transcription</keyword>
<keyword evidence="5" id="KW-0548">Nucleotidyltransferase</keyword>
<dbReference type="PANTHER" id="PTHR20856">
    <property type="entry name" value="DNA-DIRECTED RNA POLYMERASE I SUBUNIT 2"/>
    <property type="match status" value="1"/>
</dbReference>
<accession>A0A843WW35</accession>
<dbReference type="OrthoDB" id="781345at2759"/>
<dbReference type="EMBL" id="NMUH01004737">
    <property type="protein sequence ID" value="MQM10658.1"/>
    <property type="molecule type" value="Genomic_DNA"/>
</dbReference>